<dbReference type="InterPro" id="IPR019786">
    <property type="entry name" value="Zinc_finger_PHD-type_CS"/>
</dbReference>
<reference evidence="7 8" key="1">
    <citation type="journal article" date="2010" name="Nature">
        <title>The Ectocarpus genome and the independent evolution of multicellularity in brown algae.</title>
        <authorList>
            <person name="Cock J.M."/>
            <person name="Sterck L."/>
            <person name="Rouze P."/>
            <person name="Scornet D."/>
            <person name="Allen A.E."/>
            <person name="Amoutzias G."/>
            <person name="Anthouard V."/>
            <person name="Artiguenave F."/>
            <person name="Aury J.M."/>
            <person name="Badger J.H."/>
            <person name="Beszteri B."/>
            <person name="Billiau K."/>
            <person name="Bonnet E."/>
            <person name="Bothwell J.H."/>
            <person name="Bowler C."/>
            <person name="Boyen C."/>
            <person name="Brownlee C."/>
            <person name="Carrano C.J."/>
            <person name="Charrier B."/>
            <person name="Cho G.Y."/>
            <person name="Coelho S.M."/>
            <person name="Collen J."/>
            <person name="Corre E."/>
            <person name="Da Silva C."/>
            <person name="Delage L."/>
            <person name="Delaroque N."/>
            <person name="Dittami S.M."/>
            <person name="Doulbeau S."/>
            <person name="Elias M."/>
            <person name="Farnham G."/>
            <person name="Gachon C.M."/>
            <person name="Gschloessl B."/>
            <person name="Heesch S."/>
            <person name="Jabbari K."/>
            <person name="Jubin C."/>
            <person name="Kawai H."/>
            <person name="Kimura K."/>
            <person name="Kloareg B."/>
            <person name="Kupper F.C."/>
            <person name="Lang D."/>
            <person name="Le Bail A."/>
            <person name="Leblanc C."/>
            <person name="Lerouge P."/>
            <person name="Lohr M."/>
            <person name="Lopez P.J."/>
            <person name="Martens C."/>
            <person name="Maumus F."/>
            <person name="Michel G."/>
            <person name="Miranda-Saavedra D."/>
            <person name="Morales J."/>
            <person name="Moreau H."/>
            <person name="Motomura T."/>
            <person name="Nagasato C."/>
            <person name="Napoli C.A."/>
            <person name="Nelson D.R."/>
            <person name="Nyvall-Collen P."/>
            <person name="Peters A.F."/>
            <person name="Pommier C."/>
            <person name="Potin P."/>
            <person name="Poulain J."/>
            <person name="Quesneville H."/>
            <person name="Read B."/>
            <person name="Rensing S.A."/>
            <person name="Ritter A."/>
            <person name="Rousvoal S."/>
            <person name="Samanta M."/>
            <person name="Samson G."/>
            <person name="Schroeder D.C."/>
            <person name="Segurens B."/>
            <person name="Strittmatter M."/>
            <person name="Tonon T."/>
            <person name="Tregear J.W."/>
            <person name="Valentin K."/>
            <person name="von Dassow P."/>
            <person name="Yamagishi T."/>
            <person name="Van de Peer Y."/>
            <person name="Wincker P."/>
        </authorList>
    </citation>
    <scope>NUCLEOTIDE SEQUENCE [LARGE SCALE GENOMIC DNA]</scope>
    <source>
        <strain evidence="8">Ec32 / CCAP1310/4</strain>
    </source>
</reference>
<feature type="region of interest" description="Disordered" evidence="5">
    <location>
        <begin position="571"/>
        <end position="677"/>
    </location>
</feature>
<feature type="compositionally biased region" description="Acidic residues" evidence="5">
    <location>
        <begin position="303"/>
        <end position="317"/>
    </location>
</feature>
<feature type="compositionally biased region" description="Basic and acidic residues" evidence="5">
    <location>
        <begin position="451"/>
        <end position="471"/>
    </location>
</feature>
<proteinExistence type="predicted"/>
<dbReference type="STRING" id="2880.D8LPM1"/>
<evidence type="ECO:0000259" key="6">
    <source>
        <dbReference type="PROSITE" id="PS50016"/>
    </source>
</evidence>
<keyword evidence="1" id="KW-0479">Metal-binding</keyword>
<sequence length="1717" mass="190526">MALIALHAGGMDPRDAQAILSLDGASPEAKVAMKEFLALCRKLVVEYAAETGQLFYPVDRPPKTDEELAKLAKSDARMGSQRDWDIVTVMDGSYLDENAILIIGKLFGLPGAQIVQEDERTGRLFDAINAPEEELGAPRPLGEHLLLHHPQRVHFEALVPKKSMSEPLVDPCGPGDVIWAVRYLTELLKMNFEALVGDAEKDGETDGETDSDAGVETPPGAVTEALPEAAADAETDGETDSDDASPEMISEGKAKLRLGDWSDEQCTHWEQIKMDFDDMDDTDEPRSYAYDTGNMYDVLEMDGEDADDHVDGEDDPQEHDQPRGSVDEEDDASADDPPEEHDEPRGSVDEPREHASAEDEPREHANAEDGPRDAPYVVEEDEWVPRVRVTKPRSWRRTGRRQLKHQNRRRSEKRRRCRRRRRQRRGAGGLRRRAPIRGGADPGDGQVRRTSARDRRAPRKPDEPEDLSSKARYDDAWFEKREKEWLDLPEPERTTQLDWGKGQVEAWKAGKEKKAACMECSKGTWYSDNPILLCDGCVRGALHLRCTKFPLEAIPGEEDEWFCDACREKRGETPPVQPTVADGPGSTQPQPQPMNVDGPGSTQPQPQPMNVDGPGSTQPQPQPGGVGGPMERAPVSTVANPITATKRKPRAASKGKAKAGKTKAGSTAGNVRKRRVRKPARVVAKEYARILEDVLNSDEMGTFVEASRAKAAEKAKHFENTCPRTPNEPPSSITSIPLIAKLLTRGLCDDPLDGIEILDGVFFKRAALDALERYFNWEYVFDPESIGVFLGTTKVGIDDEEFVVESFDCGEYSLSDGSVMQQWGVLENRTDGGVTLEDEQRRFIIHLVTTYVNMMAHVVPVVIEESTPSMVKDMMWNPVEAGKRETNKERREELDQIINRVNTLRDLTLRIFTGAAVKDTLPASFWDVEGNEELREFAEEAGSLKKINFLGRLECVHNREVVAGKLFTGEIVTGGYSEAPKPDRVSGAWPAKLRSIIVQLTCAYRLGRSNNLLEAYYALSEAEIELVMKGHRSHWGVNLDYGLPHLDRLTWAQTTATDADLQGENSHALRFAVKRCRVFNPNIAPVTVVGCGIRDAEKYGSLQRDSLDSKYFSHARIGKKLVPPLMGNASCREPAKQAVEASGKLFDVARNGRAKATAEKSGAVGPAAKVRKQRVILLELTPEEREKAMDMFMAAITKNGCGRLMDAIKKHDPGFVEWGKECLAKADLKSSVYTSRDNYLETPDDGRSEDHLLGNTSAEIQRGQQRVARLMTKLDAENGFKPKDISVFSVALALACLFAGACLRPQDFFRMVASQMYYDAKLKRIKIRLLDGKQTEKAEKTPSRVCMYHELEGAEVVDWWVVMALVGRPFLKKHNQGFLDKSFGPLGTDGEVLTEYVFGVVLESIGKAFFSTGNADVNALRSVQESLAAEHMVELGIPKDSVIKGELSKQMRTSNEALDDAYDLRTADPVHVVRRNCNTEKYSCKGGIRGMLISRRLALEGVSETSSSACDTDADSGGGDFGGEVDAVMAGVDREIEMERKIKLLRQLKTENASCGGGATPATVAPAPTGAAHLAAAGAEEKPKKIKRGQIPGQSVKYEPKPGRPIKDKERDGLKEVVEEIKGAWERAKKRQSAKSKEHKVDPVYHYMSLPSNRNAKLPMVWTLQEIDADEFQPGDWFRRLRCSQRNRSQTTFNKTVDRAEAQVTGFTWLSWQQVDG</sequence>
<evidence type="ECO:0000256" key="2">
    <source>
        <dbReference type="ARBA" id="ARBA00022771"/>
    </source>
</evidence>
<dbReference type="Proteomes" id="UP000002630">
    <property type="component" value="Linkage Group LG16"/>
</dbReference>
<feature type="compositionally biased region" description="Basic and acidic residues" evidence="5">
    <location>
        <begin position="342"/>
        <end position="372"/>
    </location>
</feature>
<dbReference type="EMBL" id="FN648730">
    <property type="protein sequence ID" value="CBN80493.1"/>
    <property type="molecule type" value="Genomic_DNA"/>
</dbReference>
<dbReference type="SUPFAM" id="SSF57903">
    <property type="entry name" value="FYVE/PHD zinc finger"/>
    <property type="match status" value="1"/>
</dbReference>
<dbReference type="InterPro" id="IPR001965">
    <property type="entry name" value="Znf_PHD"/>
</dbReference>
<dbReference type="SMART" id="SM00249">
    <property type="entry name" value="PHD"/>
    <property type="match status" value="1"/>
</dbReference>
<keyword evidence="3" id="KW-0862">Zinc</keyword>
<dbReference type="PROSITE" id="PS01359">
    <property type="entry name" value="ZF_PHD_1"/>
    <property type="match status" value="1"/>
</dbReference>
<accession>D8LPM1</accession>
<feature type="compositionally biased region" description="Acidic residues" evidence="5">
    <location>
        <begin position="327"/>
        <end position="341"/>
    </location>
</feature>
<feature type="region of interest" description="Disordered" evidence="5">
    <location>
        <begin position="200"/>
        <end position="221"/>
    </location>
</feature>
<keyword evidence="2 4" id="KW-0863">Zinc-finger</keyword>
<feature type="compositionally biased region" description="Basic residues" evidence="5">
    <location>
        <begin position="645"/>
        <end position="661"/>
    </location>
</feature>
<dbReference type="InterPro" id="IPR011011">
    <property type="entry name" value="Znf_FYVE_PHD"/>
</dbReference>
<evidence type="ECO:0000256" key="1">
    <source>
        <dbReference type="ARBA" id="ARBA00022723"/>
    </source>
</evidence>
<dbReference type="Gene3D" id="3.30.40.10">
    <property type="entry name" value="Zinc/RING finger domain, C3HC4 (zinc finger)"/>
    <property type="match status" value="1"/>
</dbReference>
<gene>
    <name evidence="7" type="ORF">Esi_0052_0186</name>
</gene>
<evidence type="ECO:0000256" key="5">
    <source>
        <dbReference type="SAM" id="MobiDB-lite"/>
    </source>
</evidence>
<feature type="domain" description="PHD-type" evidence="6">
    <location>
        <begin position="514"/>
        <end position="569"/>
    </location>
</feature>
<dbReference type="EMBL" id="FN649741">
    <property type="protein sequence ID" value="CBN80493.1"/>
    <property type="molecule type" value="Genomic_DNA"/>
</dbReference>
<feature type="compositionally biased region" description="Basic residues" evidence="5">
    <location>
        <begin position="388"/>
        <end position="435"/>
    </location>
</feature>
<evidence type="ECO:0000313" key="7">
    <source>
        <dbReference type="EMBL" id="CBN80493.1"/>
    </source>
</evidence>
<dbReference type="Pfam" id="PF00628">
    <property type="entry name" value="PHD"/>
    <property type="match status" value="1"/>
</dbReference>
<name>D8LPM1_ECTSI</name>
<dbReference type="GO" id="GO:0008270">
    <property type="term" value="F:zinc ion binding"/>
    <property type="evidence" value="ECO:0007669"/>
    <property type="project" value="UniProtKB-KW"/>
</dbReference>
<keyword evidence="8" id="KW-1185">Reference proteome</keyword>
<protein>
    <recommendedName>
        <fullName evidence="6">PHD-type domain-containing protein</fullName>
    </recommendedName>
</protein>
<feature type="region of interest" description="Disordered" evidence="5">
    <location>
        <begin position="303"/>
        <end position="471"/>
    </location>
</feature>
<dbReference type="OrthoDB" id="10604981at2759"/>
<dbReference type="InterPro" id="IPR013083">
    <property type="entry name" value="Znf_RING/FYVE/PHD"/>
</dbReference>
<dbReference type="PROSITE" id="PS50016">
    <property type="entry name" value="ZF_PHD_2"/>
    <property type="match status" value="1"/>
</dbReference>
<dbReference type="InterPro" id="IPR019787">
    <property type="entry name" value="Znf_PHD-finger"/>
</dbReference>
<evidence type="ECO:0000313" key="8">
    <source>
        <dbReference type="Proteomes" id="UP000002630"/>
    </source>
</evidence>
<organism evidence="7 8">
    <name type="scientific">Ectocarpus siliculosus</name>
    <name type="common">Brown alga</name>
    <name type="synonym">Conferva siliculosa</name>
    <dbReference type="NCBI Taxonomy" id="2880"/>
    <lineage>
        <taxon>Eukaryota</taxon>
        <taxon>Sar</taxon>
        <taxon>Stramenopiles</taxon>
        <taxon>Ochrophyta</taxon>
        <taxon>PX clade</taxon>
        <taxon>Phaeophyceae</taxon>
        <taxon>Ectocarpales</taxon>
        <taxon>Ectocarpaceae</taxon>
        <taxon>Ectocarpus</taxon>
    </lineage>
</organism>
<evidence type="ECO:0000256" key="3">
    <source>
        <dbReference type="ARBA" id="ARBA00022833"/>
    </source>
</evidence>
<evidence type="ECO:0000256" key="4">
    <source>
        <dbReference type="PROSITE-ProRule" id="PRU00146"/>
    </source>
</evidence>
<dbReference type="InParanoid" id="D8LPM1"/>